<evidence type="ECO:0000313" key="2">
    <source>
        <dbReference type="EMBL" id="QIV66878.1"/>
    </source>
</evidence>
<feature type="region of interest" description="Disordered" evidence="1">
    <location>
        <begin position="731"/>
        <end position="798"/>
    </location>
</feature>
<sequence>MGIRSAGVFCYLNTTRWLRALGIPTGPKTIMFQKACSKYGCCILDLTLCIHTICLSQAAEMFKQLNHEEAVELVLDKIRSIVLAKLKATNLVVLCLDSPVGGLKFAVSAQRAHHRAAWDDSTFVSMLKDPTKKEHLFASVIRYMETLALRPKQTVVVIQRHENGFVENEYGDFSVFGGAMVSGAGGSGWFKMASGNADSDEYASKLKALFQDFLNKTEDTMHYESDMLCYQVSEMLPDEMLGGLPVLVESKDTDMAAIFMARSCDESRLGALRRTHLLFRSFKKFVDVDMDASLNLALGWIDVQLAPSPFVTEAGYINGCPDPATNETEALLWLLDFEEWTPLVDDFLIPSEGIKTFLEVDEWRAFLRSCARTFTRGPLFRRTLLYMSSCVKADSLKTLCGDMNRTGQPVYELVTASLGLSDLKLQNDGFCNSKETAVFTFSSANRTPVKDKKQSVACVMNLTHLLYASDIVPRATYQRYCEERYNMLDDNGVCMTLDPESTASACCTAAVGLSMYGTDYTNGLPTVGERQATAALCVKHLFSELSRFSVLNVFAENESSSKTRLDMVQRFFGVTPRPDLTETQAANLMRHLMLPFDLWTKDHLYTDIKRRVKSGESLEDICVGSTLEILNIKNDFQTSRGRPQYILTVQEGEPIIVEPTHRTKPEICRVLDAGLAQLDLSTVQQTPLTFTKVAAATRKRASATPFTQSIKKFSSPRVDIKTIVSAVVKPEPTSVESREKDQETISSRFFSSSSQPASSSPCITLKSAQRLSDSVSSTVQIREQKESTSSSQASSASQTSWVPLWMTARKRM</sequence>
<evidence type="ECO:0000256" key="1">
    <source>
        <dbReference type="SAM" id="MobiDB-lite"/>
    </source>
</evidence>
<feature type="compositionally biased region" description="Polar residues" evidence="1">
    <location>
        <begin position="766"/>
        <end position="781"/>
    </location>
</feature>
<organism evidence="2">
    <name type="scientific">Cyprinid herpesvirus 2</name>
    <name type="common">CyHV-2</name>
    <dbReference type="NCBI Taxonomy" id="317878"/>
    <lineage>
        <taxon>Viruses</taxon>
        <taxon>Duplodnaviria</taxon>
        <taxon>Heunggongvirae</taxon>
        <taxon>Peploviricota</taxon>
        <taxon>Herviviricetes</taxon>
        <taxon>Herpesvirales</taxon>
        <taxon>Alloherpesviridae</taxon>
        <taxon>Cyvirus</taxon>
        <taxon>Cyvirus cyprinidallo2</taxon>
    </lineage>
</organism>
<accession>A0A6H0QZM8</accession>
<dbReference type="EMBL" id="MN593216">
    <property type="protein sequence ID" value="QIV66878.1"/>
    <property type="molecule type" value="Genomic_DNA"/>
</dbReference>
<protein>
    <submittedName>
        <fullName evidence="2">Protein Allo54</fullName>
    </submittedName>
</protein>
<feature type="compositionally biased region" description="Low complexity" evidence="1">
    <location>
        <begin position="746"/>
        <end position="761"/>
    </location>
</feature>
<proteinExistence type="predicted"/>
<feature type="compositionally biased region" description="Low complexity" evidence="1">
    <location>
        <begin position="787"/>
        <end position="798"/>
    </location>
</feature>
<name>A0A6H0QZM8_CYHV2</name>
<reference evidence="2" key="1">
    <citation type="submission" date="2019-10" db="EMBL/GenBank/DDBJ databases">
        <title>The complete genome of Cyprinid herpesvirus 2, a new strain isolated from Allogynogenetic crucian carp.</title>
        <authorList>
            <person name="Jiang Y."/>
            <person name="Wang H."/>
            <person name="Lu L."/>
        </authorList>
    </citation>
    <scope>NUCLEOTIDE SEQUENCE</scope>
    <source>
        <strain evidence="2">YC-01</strain>
    </source>
</reference>